<gene>
    <name evidence="3" type="ORF">K458DRAFT_384076</name>
</gene>
<feature type="region of interest" description="Disordered" evidence="1">
    <location>
        <begin position="120"/>
        <end position="170"/>
    </location>
</feature>
<dbReference type="PANTHER" id="PTHR28065:SF1">
    <property type="entry name" value="DUF4050 DOMAIN-CONTAINING PROTEIN"/>
    <property type="match status" value="1"/>
</dbReference>
<dbReference type="InterPro" id="IPR025124">
    <property type="entry name" value="Gag1-like_clamp"/>
</dbReference>
<dbReference type="Pfam" id="PF13259">
    <property type="entry name" value="clamp_Gag1-like"/>
    <property type="match status" value="1"/>
</dbReference>
<dbReference type="Proteomes" id="UP000799291">
    <property type="component" value="Unassembled WGS sequence"/>
</dbReference>
<sequence>METNQSAARAARRFLDDRVRSDWDFPDTPDYWSASDEEVRGVTEFRERFYGTSEDEESGDEVAADPYKFDSPDSIGDAVERKELGRKQKRITALEEEMIENEGLRLWVQRRDVWTGAAAVNKYGTKRPPKSAPTTQGGSSSTTPTTRSSSDASAPIEINSHPPPHDRNNATSVDLLVPVAHPLLPDNIIRKSISPKAYPDIYNKIVLSSRTPAVPINLADMTKALVKGWQEHGEWPPKALPLEALAGKKRALASPRMDSGADPFLSHHPHLQKGVESVKKIFHLNGQHHGAHGPVNG</sequence>
<dbReference type="PANTHER" id="PTHR28065">
    <property type="entry name" value="FREQUENIN"/>
    <property type="match status" value="1"/>
</dbReference>
<evidence type="ECO:0000259" key="2">
    <source>
        <dbReference type="Pfam" id="PF13259"/>
    </source>
</evidence>
<evidence type="ECO:0000256" key="1">
    <source>
        <dbReference type="SAM" id="MobiDB-lite"/>
    </source>
</evidence>
<dbReference type="OrthoDB" id="5422958at2759"/>
<accession>A0A6G1JG64</accession>
<evidence type="ECO:0000313" key="3">
    <source>
        <dbReference type="EMBL" id="KAF2689428.1"/>
    </source>
</evidence>
<keyword evidence="4" id="KW-1185">Reference proteome</keyword>
<feature type="compositionally biased region" description="Acidic residues" evidence="1">
    <location>
        <begin position="53"/>
        <end position="63"/>
    </location>
</feature>
<name>A0A6G1JG64_9PLEO</name>
<reference evidence="3" key="1">
    <citation type="journal article" date="2020" name="Stud. Mycol.">
        <title>101 Dothideomycetes genomes: a test case for predicting lifestyles and emergence of pathogens.</title>
        <authorList>
            <person name="Haridas S."/>
            <person name="Albert R."/>
            <person name="Binder M."/>
            <person name="Bloem J."/>
            <person name="Labutti K."/>
            <person name="Salamov A."/>
            <person name="Andreopoulos B."/>
            <person name="Baker S."/>
            <person name="Barry K."/>
            <person name="Bills G."/>
            <person name="Bluhm B."/>
            <person name="Cannon C."/>
            <person name="Castanera R."/>
            <person name="Culley D."/>
            <person name="Daum C."/>
            <person name="Ezra D."/>
            <person name="Gonzalez J."/>
            <person name="Henrissat B."/>
            <person name="Kuo A."/>
            <person name="Liang C."/>
            <person name="Lipzen A."/>
            <person name="Lutzoni F."/>
            <person name="Magnuson J."/>
            <person name="Mondo S."/>
            <person name="Nolan M."/>
            <person name="Ohm R."/>
            <person name="Pangilinan J."/>
            <person name="Park H.-J."/>
            <person name="Ramirez L."/>
            <person name="Alfaro M."/>
            <person name="Sun H."/>
            <person name="Tritt A."/>
            <person name="Yoshinaga Y."/>
            <person name="Zwiers L.-H."/>
            <person name="Turgeon B."/>
            <person name="Goodwin S."/>
            <person name="Spatafora J."/>
            <person name="Crous P."/>
            <person name="Grigoriev I."/>
        </authorList>
    </citation>
    <scope>NUCLEOTIDE SEQUENCE</scope>
    <source>
        <strain evidence="3">CBS 122367</strain>
    </source>
</reference>
<feature type="domain" description="Gag1-like clamp" evidence="2">
    <location>
        <begin position="66"/>
        <end position="236"/>
    </location>
</feature>
<dbReference type="AlphaFoldDB" id="A0A6G1JG64"/>
<proteinExistence type="predicted"/>
<protein>
    <recommendedName>
        <fullName evidence="2">Gag1-like clamp domain-containing protein</fullName>
    </recommendedName>
</protein>
<dbReference type="InterPro" id="IPR053274">
    <property type="entry name" value="Fluconazole_resistance"/>
</dbReference>
<feature type="compositionally biased region" description="Low complexity" evidence="1">
    <location>
        <begin position="132"/>
        <end position="155"/>
    </location>
</feature>
<feature type="region of interest" description="Disordered" evidence="1">
    <location>
        <begin position="50"/>
        <end position="78"/>
    </location>
</feature>
<evidence type="ECO:0000313" key="4">
    <source>
        <dbReference type="Proteomes" id="UP000799291"/>
    </source>
</evidence>
<organism evidence="3 4">
    <name type="scientific">Lentithecium fluviatile CBS 122367</name>
    <dbReference type="NCBI Taxonomy" id="1168545"/>
    <lineage>
        <taxon>Eukaryota</taxon>
        <taxon>Fungi</taxon>
        <taxon>Dikarya</taxon>
        <taxon>Ascomycota</taxon>
        <taxon>Pezizomycotina</taxon>
        <taxon>Dothideomycetes</taxon>
        <taxon>Pleosporomycetidae</taxon>
        <taxon>Pleosporales</taxon>
        <taxon>Massarineae</taxon>
        <taxon>Lentitheciaceae</taxon>
        <taxon>Lentithecium</taxon>
    </lineage>
</organism>
<dbReference type="EMBL" id="MU005572">
    <property type="protein sequence ID" value="KAF2689428.1"/>
    <property type="molecule type" value="Genomic_DNA"/>
</dbReference>